<keyword evidence="3" id="KW-0731">Sigma factor</keyword>
<keyword evidence="9" id="KW-1185">Reference proteome</keyword>
<dbReference type="InterPro" id="IPR013325">
    <property type="entry name" value="RNA_pol_sigma_r2"/>
</dbReference>
<dbReference type="Gene3D" id="1.10.1740.10">
    <property type="match status" value="1"/>
</dbReference>
<evidence type="ECO:0000256" key="2">
    <source>
        <dbReference type="ARBA" id="ARBA00023015"/>
    </source>
</evidence>
<organism evidence="8 9">
    <name type="scientific">Arsenicibacter rosenii</name>
    <dbReference type="NCBI Taxonomy" id="1750698"/>
    <lineage>
        <taxon>Bacteria</taxon>
        <taxon>Pseudomonadati</taxon>
        <taxon>Bacteroidota</taxon>
        <taxon>Cytophagia</taxon>
        <taxon>Cytophagales</taxon>
        <taxon>Spirosomataceae</taxon>
        <taxon>Arsenicibacter</taxon>
    </lineage>
</organism>
<dbReference type="InterPro" id="IPR007627">
    <property type="entry name" value="RNA_pol_sigma70_r2"/>
</dbReference>
<dbReference type="GO" id="GO:0006352">
    <property type="term" value="P:DNA-templated transcription initiation"/>
    <property type="evidence" value="ECO:0007669"/>
    <property type="project" value="InterPro"/>
</dbReference>
<evidence type="ECO:0000256" key="5">
    <source>
        <dbReference type="SAM" id="MobiDB-lite"/>
    </source>
</evidence>
<evidence type="ECO:0000256" key="4">
    <source>
        <dbReference type="ARBA" id="ARBA00023163"/>
    </source>
</evidence>
<protein>
    <recommendedName>
        <fullName evidence="10">RNA polymerase subunit sigma-24</fullName>
    </recommendedName>
</protein>
<name>A0A1S2VDZ0_9BACT</name>
<feature type="domain" description="RNA polymerase sigma factor 70 region 4 type 2" evidence="7">
    <location>
        <begin position="158"/>
        <end position="209"/>
    </location>
</feature>
<accession>A0A1S2VDZ0</accession>
<evidence type="ECO:0000259" key="7">
    <source>
        <dbReference type="Pfam" id="PF08281"/>
    </source>
</evidence>
<dbReference type="SUPFAM" id="SSF88946">
    <property type="entry name" value="Sigma2 domain of RNA polymerase sigma factors"/>
    <property type="match status" value="1"/>
</dbReference>
<evidence type="ECO:0000313" key="9">
    <source>
        <dbReference type="Proteomes" id="UP000181790"/>
    </source>
</evidence>
<dbReference type="Proteomes" id="UP000181790">
    <property type="component" value="Unassembled WGS sequence"/>
</dbReference>
<evidence type="ECO:0000256" key="3">
    <source>
        <dbReference type="ARBA" id="ARBA00023082"/>
    </source>
</evidence>
<evidence type="ECO:0000256" key="1">
    <source>
        <dbReference type="ARBA" id="ARBA00010641"/>
    </source>
</evidence>
<feature type="domain" description="RNA polymerase sigma-70 region 2" evidence="6">
    <location>
        <begin position="57"/>
        <end position="124"/>
    </location>
</feature>
<proteinExistence type="inferred from homology"/>
<dbReference type="PANTHER" id="PTHR43133:SF46">
    <property type="entry name" value="RNA POLYMERASE SIGMA-70 FACTOR ECF SUBFAMILY"/>
    <property type="match status" value="1"/>
</dbReference>
<dbReference type="Pfam" id="PF04542">
    <property type="entry name" value="Sigma70_r2"/>
    <property type="match status" value="1"/>
</dbReference>
<dbReference type="AlphaFoldDB" id="A0A1S2VDZ0"/>
<feature type="compositionally biased region" description="Basic and acidic residues" evidence="5">
    <location>
        <begin position="1"/>
        <end position="10"/>
    </location>
</feature>
<dbReference type="InterPro" id="IPR014284">
    <property type="entry name" value="RNA_pol_sigma-70_dom"/>
</dbReference>
<dbReference type="InterPro" id="IPR013324">
    <property type="entry name" value="RNA_pol_sigma_r3/r4-like"/>
</dbReference>
<dbReference type="GO" id="GO:0003677">
    <property type="term" value="F:DNA binding"/>
    <property type="evidence" value="ECO:0007669"/>
    <property type="project" value="InterPro"/>
</dbReference>
<keyword evidence="4" id="KW-0804">Transcription</keyword>
<feature type="region of interest" description="Disordered" evidence="5">
    <location>
        <begin position="1"/>
        <end position="25"/>
    </location>
</feature>
<dbReference type="CDD" id="cd06171">
    <property type="entry name" value="Sigma70_r4"/>
    <property type="match status" value="1"/>
</dbReference>
<sequence length="228" mass="26112">MTARLTDTHPNDPVPVPPVQTGYAPEPVNNNPTTAGQADALLWKDLQAGSEKAYALLYRRYFGLLYHYGLHLNNDEDVVKDCIQDLFLYLWNHRETLTDVTFVKPYLVRALKGRLLNAFSKNARFDLMEDEETVSGLEITHSAEQELIDLQISQEQQDAIVRALDKLTGRQKEAVLLKFYSNRRNEEIAAEMAISLDAVYNLIYQAIGRLRNNVEKVYGLLLILWNML</sequence>
<dbReference type="InterPro" id="IPR039425">
    <property type="entry name" value="RNA_pol_sigma-70-like"/>
</dbReference>
<comment type="caution">
    <text evidence="8">The sequence shown here is derived from an EMBL/GenBank/DDBJ whole genome shotgun (WGS) entry which is preliminary data.</text>
</comment>
<evidence type="ECO:0000313" key="8">
    <source>
        <dbReference type="EMBL" id="OIN56640.1"/>
    </source>
</evidence>
<dbReference type="InterPro" id="IPR013249">
    <property type="entry name" value="RNA_pol_sigma70_r4_t2"/>
</dbReference>
<dbReference type="InterPro" id="IPR036388">
    <property type="entry name" value="WH-like_DNA-bd_sf"/>
</dbReference>
<dbReference type="Pfam" id="PF08281">
    <property type="entry name" value="Sigma70_r4_2"/>
    <property type="match status" value="1"/>
</dbReference>
<evidence type="ECO:0000259" key="6">
    <source>
        <dbReference type="Pfam" id="PF04542"/>
    </source>
</evidence>
<dbReference type="NCBIfam" id="TIGR02937">
    <property type="entry name" value="sigma70-ECF"/>
    <property type="match status" value="1"/>
</dbReference>
<dbReference type="GO" id="GO:0016987">
    <property type="term" value="F:sigma factor activity"/>
    <property type="evidence" value="ECO:0007669"/>
    <property type="project" value="UniProtKB-KW"/>
</dbReference>
<keyword evidence="2" id="KW-0805">Transcription regulation</keyword>
<dbReference type="Gene3D" id="1.10.10.10">
    <property type="entry name" value="Winged helix-like DNA-binding domain superfamily/Winged helix DNA-binding domain"/>
    <property type="match status" value="1"/>
</dbReference>
<dbReference type="RefSeq" id="WP_071505712.1">
    <property type="nucleotide sequence ID" value="NZ_MORL01000020.1"/>
</dbReference>
<dbReference type="SUPFAM" id="SSF88659">
    <property type="entry name" value="Sigma3 and sigma4 domains of RNA polymerase sigma factors"/>
    <property type="match status" value="1"/>
</dbReference>
<reference evidence="8 9" key="1">
    <citation type="submission" date="2016-10" db="EMBL/GenBank/DDBJ databases">
        <title>Arsenicibacter rosenii gen. nov., sp. nov., an efficient arsenic-methylating bacterium isolated from an arsenic-contaminated paddy soil.</title>
        <authorList>
            <person name="Huang K."/>
        </authorList>
    </citation>
    <scope>NUCLEOTIDE SEQUENCE [LARGE SCALE GENOMIC DNA]</scope>
    <source>
        <strain evidence="8 9">SM-1</strain>
    </source>
</reference>
<dbReference type="EMBL" id="MORL01000020">
    <property type="protein sequence ID" value="OIN56640.1"/>
    <property type="molecule type" value="Genomic_DNA"/>
</dbReference>
<gene>
    <name evidence="8" type="ORF">BLX24_23710</name>
</gene>
<comment type="similarity">
    <text evidence="1">Belongs to the sigma-70 factor family. ECF subfamily.</text>
</comment>
<evidence type="ECO:0008006" key="10">
    <source>
        <dbReference type="Google" id="ProtNLM"/>
    </source>
</evidence>
<dbReference type="PANTHER" id="PTHR43133">
    <property type="entry name" value="RNA POLYMERASE ECF-TYPE SIGMA FACTO"/>
    <property type="match status" value="1"/>
</dbReference>